<sequence length="54" mass="6309">MHPTNTLQFQIELAELHAQALRQEAAQLRLAQQLRPARTTERRFPAFLGRLRLT</sequence>
<dbReference type="EMBL" id="JBHSEH010000005">
    <property type="protein sequence ID" value="MFC4425490.1"/>
    <property type="molecule type" value="Genomic_DNA"/>
</dbReference>
<accession>A0ABV8XMN8</accession>
<reference evidence="2" key="1">
    <citation type="journal article" date="2019" name="Int. J. Syst. Evol. Microbiol.">
        <title>The Global Catalogue of Microorganisms (GCM) 10K type strain sequencing project: providing services to taxonomists for standard genome sequencing and annotation.</title>
        <authorList>
            <consortium name="The Broad Institute Genomics Platform"/>
            <consortium name="The Broad Institute Genome Sequencing Center for Infectious Disease"/>
            <person name="Wu L."/>
            <person name="Ma J."/>
        </authorList>
    </citation>
    <scope>NUCLEOTIDE SEQUENCE [LARGE SCALE GENOMIC DNA]</scope>
    <source>
        <strain evidence="2">CCUG 56029</strain>
    </source>
</reference>
<evidence type="ECO:0000313" key="2">
    <source>
        <dbReference type="Proteomes" id="UP001595998"/>
    </source>
</evidence>
<keyword evidence="2" id="KW-1185">Reference proteome</keyword>
<name>A0ABV8XMN8_9DEIO</name>
<dbReference type="Proteomes" id="UP001595998">
    <property type="component" value="Unassembled WGS sequence"/>
</dbReference>
<dbReference type="RefSeq" id="WP_380036934.1">
    <property type="nucleotide sequence ID" value="NZ_JBHSEH010000005.1"/>
</dbReference>
<protein>
    <submittedName>
        <fullName evidence="1">Uncharacterized protein</fullName>
    </submittedName>
</protein>
<evidence type="ECO:0000313" key="1">
    <source>
        <dbReference type="EMBL" id="MFC4425490.1"/>
    </source>
</evidence>
<gene>
    <name evidence="1" type="ORF">ACFOZ9_04640</name>
</gene>
<comment type="caution">
    <text evidence="1">The sequence shown here is derived from an EMBL/GenBank/DDBJ whole genome shotgun (WGS) entry which is preliminary data.</text>
</comment>
<proteinExistence type="predicted"/>
<organism evidence="1 2">
    <name type="scientific">Deinococcus navajonensis</name>
    <dbReference type="NCBI Taxonomy" id="309884"/>
    <lineage>
        <taxon>Bacteria</taxon>
        <taxon>Thermotogati</taxon>
        <taxon>Deinococcota</taxon>
        <taxon>Deinococci</taxon>
        <taxon>Deinococcales</taxon>
        <taxon>Deinococcaceae</taxon>
        <taxon>Deinococcus</taxon>
    </lineage>
</organism>